<reference evidence="2" key="1">
    <citation type="submission" date="2021-01" db="EMBL/GenBank/DDBJ databases">
        <title>Whole genome shotgun sequence of Actinoplanes rishiriensis NBRC 108556.</title>
        <authorList>
            <person name="Komaki H."/>
            <person name="Tamura T."/>
        </authorList>
    </citation>
    <scope>NUCLEOTIDE SEQUENCE</scope>
    <source>
        <strain evidence="2">NBRC 108556</strain>
    </source>
</reference>
<dbReference type="EMBL" id="BOMV01000111">
    <property type="protein sequence ID" value="GIF01778.1"/>
    <property type="molecule type" value="Genomic_DNA"/>
</dbReference>
<keyword evidence="1" id="KW-1133">Transmembrane helix</keyword>
<keyword evidence="1" id="KW-0472">Membrane</keyword>
<feature type="transmembrane region" description="Helical" evidence="1">
    <location>
        <begin position="52"/>
        <end position="74"/>
    </location>
</feature>
<dbReference type="RefSeq" id="WP_203790664.1">
    <property type="nucleotide sequence ID" value="NZ_BOMV01000111.1"/>
</dbReference>
<organism evidence="2 3">
    <name type="scientific">Paractinoplanes rishiriensis</name>
    <dbReference type="NCBI Taxonomy" id="1050105"/>
    <lineage>
        <taxon>Bacteria</taxon>
        <taxon>Bacillati</taxon>
        <taxon>Actinomycetota</taxon>
        <taxon>Actinomycetes</taxon>
        <taxon>Micromonosporales</taxon>
        <taxon>Micromonosporaceae</taxon>
        <taxon>Paractinoplanes</taxon>
    </lineage>
</organism>
<proteinExistence type="predicted"/>
<keyword evidence="3" id="KW-1185">Reference proteome</keyword>
<keyword evidence="1" id="KW-0812">Transmembrane</keyword>
<name>A0A919K9A3_9ACTN</name>
<gene>
    <name evidence="2" type="ORF">Ari01nite_92420</name>
</gene>
<evidence type="ECO:0000313" key="2">
    <source>
        <dbReference type="EMBL" id="GIF01778.1"/>
    </source>
</evidence>
<evidence type="ECO:0000313" key="3">
    <source>
        <dbReference type="Proteomes" id="UP000636960"/>
    </source>
</evidence>
<dbReference type="AlphaFoldDB" id="A0A919K9A3"/>
<accession>A0A919K9A3</accession>
<comment type="caution">
    <text evidence="2">The sequence shown here is derived from an EMBL/GenBank/DDBJ whole genome shotgun (WGS) entry which is preliminary data.</text>
</comment>
<sequence length="79" mass="8654">MGRVVGRVRVGPVIGQVKPIERAKTEVTHLDDQHPAVFADPGGTRRRRLRKLAYVVGALLFALLLAFWLSQVAVGVAPR</sequence>
<protein>
    <submittedName>
        <fullName evidence="2">Uncharacterized protein</fullName>
    </submittedName>
</protein>
<dbReference type="Proteomes" id="UP000636960">
    <property type="component" value="Unassembled WGS sequence"/>
</dbReference>
<evidence type="ECO:0000256" key="1">
    <source>
        <dbReference type="SAM" id="Phobius"/>
    </source>
</evidence>